<dbReference type="InterPro" id="IPR036188">
    <property type="entry name" value="FAD/NAD-bd_sf"/>
</dbReference>
<sequence length="92" mass="9692">MARTLLKLCLAAATATLALGVPSSRRVKSAPKHDTSVLILGGGVAGIMAARMEGVDRFLIVEARDELGGGRLMRSTQFGVEDRRVTIELGAN</sequence>
<comment type="caution">
    <text evidence="2">The sequence shown here is derived from an EMBL/GenBank/DDBJ whole genome shotgun (WGS) entry which is preliminary data.</text>
</comment>
<dbReference type="Proteomes" id="UP001221757">
    <property type="component" value="Unassembled WGS sequence"/>
</dbReference>
<reference evidence="2" key="1">
    <citation type="submission" date="2023-03" db="EMBL/GenBank/DDBJ databases">
        <title>Massive genome expansion in bonnet fungi (Mycena s.s.) driven by repeated elements and novel gene families across ecological guilds.</title>
        <authorList>
            <consortium name="Lawrence Berkeley National Laboratory"/>
            <person name="Harder C.B."/>
            <person name="Miyauchi S."/>
            <person name="Viragh M."/>
            <person name="Kuo A."/>
            <person name="Thoen E."/>
            <person name="Andreopoulos B."/>
            <person name="Lu D."/>
            <person name="Skrede I."/>
            <person name="Drula E."/>
            <person name="Henrissat B."/>
            <person name="Morin E."/>
            <person name="Kohler A."/>
            <person name="Barry K."/>
            <person name="LaButti K."/>
            <person name="Morin E."/>
            <person name="Salamov A."/>
            <person name="Lipzen A."/>
            <person name="Mereny Z."/>
            <person name="Hegedus B."/>
            <person name="Baldrian P."/>
            <person name="Stursova M."/>
            <person name="Weitz H."/>
            <person name="Taylor A."/>
            <person name="Grigoriev I.V."/>
            <person name="Nagy L.G."/>
            <person name="Martin F."/>
            <person name="Kauserud H."/>
        </authorList>
    </citation>
    <scope>NUCLEOTIDE SEQUENCE</scope>
    <source>
        <strain evidence="2">CBHHK067</strain>
    </source>
</reference>
<evidence type="ECO:0000256" key="1">
    <source>
        <dbReference type="SAM" id="SignalP"/>
    </source>
</evidence>
<dbReference type="SUPFAM" id="SSF51905">
    <property type="entry name" value="FAD/NAD(P)-binding domain"/>
    <property type="match status" value="1"/>
</dbReference>
<organism evidence="2 3">
    <name type="scientific">Mycena rosella</name>
    <name type="common">Pink bonnet</name>
    <name type="synonym">Agaricus rosellus</name>
    <dbReference type="NCBI Taxonomy" id="1033263"/>
    <lineage>
        <taxon>Eukaryota</taxon>
        <taxon>Fungi</taxon>
        <taxon>Dikarya</taxon>
        <taxon>Basidiomycota</taxon>
        <taxon>Agaricomycotina</taxon>
        <taxon>Agaricomycetes</taxon>
        <taxon>Agaricomycetidae</taxon>
        <taxon>Agaricales</taxon>
        <taxon>Marasmiineae</taxon>
        <taxon>Mycenaceae</taxon>
        <taxon>Mycena</taxon>
    </lineage>
</organism>
<dbReference type="EMBL" id="JARKIE010000005">
    <property type="protein sequence ID" value="KAJ7707527.1"/>
    <property type="molecule type" value="Genomic_DNA"/>
</dbReference>
<evidence type="ECO:0008006" key="4">
    <source>
        <dbReference type="Google" id="ProtNLM"/>
    </source>
</evidence>
<feature type="chain" id="PRO_5041974710" description="Amine oxidase domain-containing protein" evidence="1">
    <location>
        <begin position="21"/>
        <end position="92"/>
    </location>
</feature>
<gene>
    <name evidence="2" type="ORF">B0H17DRAFT_1032975</name>
</gene>
<keyword evidence="3" id="KW-1185">Reference proteome</keyword>
<feature type="signal peptide" evidence="1">
    <location>
        <begin position="1"/>
        <end position="20"/>
    </location>
</feature>
<proteinExistence type="predicted"/>
<dbReference type="AlphaFoldDB" id="A0AAD7GXY9"/>
<protein>
    <recommendedName>
        <fullName evidence="4">Amine oxidase domain-containing protein</fullName>
    </recommendedName>
</protein>
<accession>A0AAD7GXY9</accession>
<keyword evidence="1" id="KW-0732">Signal</keyword>
<evidence type="ECO:0000313" key="2">
    <source>
        <dbReference type="EMBL" id="KAJ7707527.1"/>
    </source>
</evidence>
<dbReference type="Gene3D" id="3.50.50.60">
    <property type="entry name" value="FAD/NAD(P)-binding domain"/>
    <property type="match status" value="1"/>
</dbReference>
<evidence type="ECO:0000313" key="3">
    <source>
        <dbReference type="Proteomes" id="UP001221757"/>
    </source>
</evidence>
<name>A0AAD7GXY9_MYCRO</name>